<accession>A0A164YB86</accession>
<reference evidence="1 2" key="1">
    <citation type="submission" date="2016-03" db="EMBL/GenBank/DDBJ databases">
        <title>EvidentialGene: Evidence-directed Construction of Genes on Genomes.</title>
        <authorList>
            <person name="Gilbert D.G."/>
            <person name="Choi J.-H."/>
            <person name="Mockaitis K."/>
            <person name="Colbourne J."/>
            <person name="Pfrender M."/>
        </authorList>
    </citation>
    <scope>NUCLEOTIDE SEQUENCE [LARGE SCALE GENOMIC DNA]</scope>
    <source>
        <strain evidence="1 2">Xinb3</strain>
        <tissue evidence="1">Complete organism</tissue>
    </source>
</reference>
<organism evidence="1 2">
    <name type="scientific">Daphnia magna</name>
    <dbReference type="NCBI Taxonomy" id="35525"/>
    <lineage>
        <taxon>Eukaryota</taxon>
        <taxon>Metazoa</taxon>
        <taxon>Ecdysozoa</taxon>
        <taxon>Arthropoda</taxon>
        <taxon>Crustacea</taxon>
        <taxon>Branchiopoda</taxon>
        <taxon>Diplostraca</taxon>
        <taxon>Cladocera</taxon>
        <taxon>Anomopoda</taxon>
        <taxon>Daphniidae</taxon>
        <taxon>Daphnia</taxon>
    </lineage>
</organism>
<sequence>MSHPSKIPSTLVDESVLCVCACIVCGALHHFSTSHLLFHPVPSFYFYFHSGGWV</sequence>
<gene>
    <name evidence="1" type="ORF">APZ42_019620</name>
</gene>
<evidence type="ECO:0000313" key="1">
    <source>
        <dbReference type="EMBL" id="KZS15073.1"/>
    </source>
</evidence>
<evidence type="ECO:0000313" key="2">
    <source>
        <dbReference type="Proteomes" id="UP000076858"/>
    </source>
</evidence>
<dbReference type="EMBL" id="LRGB01000930">
    <property type="protein sequence ID" value="KZS15073.1"/>
    <property type="molecule type" value="Genomic_DNA"/>
</dbReference>
<comment type="caution">
    <text evidence="1">The sequence shown here is derived from an EMBL/GenBank/DDBJ whole genome shotgun (WGS) entry which is preliminary data.</text>
</comment>
<name>A0A164YB86_9CRUS</name>
<protein>
    <submittedName>
        <fullName evidence="1">Uncharacterized protein</fullName>
    </submittedName>
</protein>
<dbReference type="Proteomes" id="UP000076858">
    <property type="component" value="Unassembled WGS sequence"/>
</dbReference>
<proteinExistence type="predicted"/>
<dbReference type="AlphaFoldDB" id="A0A164YB86"/>
<keyword evidence="2" id="KW-1185">Reference proteome</keyword>